<organism evidence="2 3">
    <name type="scientific">Morganella psychrotolerans</name>
    <dbReference type="NCBI Taxonomy" id="368603"/>
    <lineage>
        <taxon>Bacteria</taxon>
        <taxon>Pseudomonadati</taxon>
        <taxon>Pseudomonadota</taxon>
        <taxon>Gammaproteobacteria</taxon>
        <taxon>Enterobacterales</taxon>
        <taxon>Morganellaceae</taxon>
        <taxon>Morganella</taxon>
    </lineage>
</organism>
<dbReference type="RefSeq" id="WP_067368821.1">
    <property type="nucleotide sequence ID" value="NZ_BAAAFS010000004.1"/>
</dbReference>
<evidence type="ECO:0008006" key="4">
    <source>
        <dbReference type="Google" id="ProtNLM"/>
    </source>
</evidence>
<gene>
    <name evidence="2" type="ORF">F4V73_14740</name>
</gene>
<name>A0A5M9R2D9_9GAMM</name>
<evidence type="ECO:0000256" key="1">
    <source>
        <dbReference type="SAM" id="MobiDB-lite"/>
    </source>
</evidence>
<dbReference type="EMBL" id="VXKB01000004">
    <property type="protein sequence ID" value="KAA8714312.1"/>
    <property type="molecule type" value="Genomic_DNA"/>
</dbReference>
<dbReference type="AlphaFoldDB" id="A0A5M9R2D9"/>
<sequence>MRKLSNNEMNAVSGSGGVVSNKVNPPVSDVVRPNPISSLLEFGRNIIGLIRNIFPIKYN</sequence>
<accession>A0A5M9R2D9</accession>
<dbReference type="Proteomes" id="UP000322181">
    <property type="component" value="Unassembled WGS sequence"/>
</dbReference>
<evidence type="ECO:0000313" key="3">
    <source>
        <dbReference type="Proteomes" id="UP000322181"/>
    </source>
</evidence>
<protein>
    <recommendedName>
        <fullName evidence="4">Bacteriocin</fullName>
    </recommendedName>
</protein>
<comment type="caution">
    <text evidence="2">The sequence shown here is derived from an EMBL/GenBank/DDBJ whole genome shotgun (WGS) entry which is preliminary data.</text>
</comment>
<feature type="compositionally biased region" description="Polar residues" evidence="1">
    <location>
        <begin position="1"/>
        <end position="10"/>
    </location>
</feature>
<reference evidence="2 3" key="1">
    <citation type="submission" date="2019-09" db="EMBL/GenBank/DDBJ databases">
        <title>Draft genome sequence of various Type strains from the CCUG.</title>
        <authorList>
            <person name="Pineiro-Iglesias B."/>
            <person name="Tunovic T."/>
            <person name="Unosson C."/>
            <person name="Inganas E."/>
            <person name="Ohlen M."/>
            <person name="Cardew S."/>
            <person name="Jensie-Markopoulos S."/>
            <person name="Salva-Serra F."/>
            <person name="Jaen-Luchoro D."/>
            <person name="Karlsson R."/>
            <person name="Svensson-Stadler L."/>
            <person name="Chun J."/>
            <person name="Moore E."/>
        </authorList>
    </citation>
    <scope>NUCLEOTIDE SEQUENCE [LARGE SCALE GENOMIC DNA]</scope>
    <source>
        <strain evidence="2 3">CCUG 53682T</strain>
    </source>
</reference>
<proteinExistence type="predicted"/>
<feature type="region of interest" description="Disordered" evidence="1">
    <location>
        <begin position="1"/>
        <end position="24"/>
    </location>
</feature>
<evidence type="ECO:0000313" key="2">
    <source>
        <dbReference type="EMBL" id="KAA8714312.1"/>
    </source>
</evidence>